<sequence length="33" mass="3885">MRMAFAIDDMEMEGYDRFPNAQVCGFPCFRQHA</sequence>
<name>A0A4Q7YZJ7_9BACT</name>
<dbReference type="EMBL" id="SHKW01000001">
    <property type="protein sequence ID" value="RZU42663.1"/>
    <property type="molecule type" value="Genomic_DNA"/>
</dbReference>
<dbReference type="Proteomes" id="UP000292958">
    <property type="component" value="Unassembled WGS sequence"/>
</dbReference>
<organism evidence="1 2">
    <name type="scientific">Edaphobacter modestus</name>
    <dbReference type="NCBI Taxonomy" id="388466"/>
    <lineage>
        <taxon>Bacteria</taxon>
        <taxon>Pseudomonadati</taxon>
        <taxon>Acidobacteriota</taxon>
        <taxon>Terriglobia</taxon>
        <taxon>Terriglobales</taxon>
        <taxon>Acidobacteriaceae</taxon>
        <taxon>Edaphobacter</taxon>
    </lineage>
</organism>
<comment type="caution">
    <text evidence="1">The sequence shown here is derived from an EMBL/GenBank/DDBJ whole genome shotgun (WGS) entry which is preliminary data.</text>
</comment>
<dbReference type="AlphaFoldDB" id="A0A4Q7YZJ7"/>
<accession>A0A4Q7YZJ7</accession>
<proteinExistence type="predicted"/>
<keyword evidence="2" id="KW-1185">Reference proteome</keyword>
<evidence type="ECO:0000313" key="2">
    <source>
        <dbReference type="Proteomes" id="UP000292958"/>
    </source>
</evidence>
<reference evidence="1 2" key="1">
    <citation type="submission" date="2019-02" db="EMBL/GenBank/DDBJ databases">
        <title>Genomic Encyclopedia of Archaeal and Bacterial Type Strains, Phase II (KMG-II): from individual species to whole genera.</title>
        <authorList>
            <person name="Goeker M."/>
        </authorList>
    </citation>
    <scope>NUCLEOTIDE SEQUENCE [LARGE SCALE GENOMIC DNA]</scope>
    <source>
        <strain evidence="1 2">DSM 18101</strain>
    </source>
</reference>
<evidence type="ECO:0000313" key="1">
    <source>
        <dbReference type="EMBL" id="RZU42663.1"/>
    </source>
</evidence>
<protein>
    <submittedName>
        <fullName evidence="1">Uncharacterized protein</fullName>
    </submittedName>
</protein>
<gene>
    <name evidence="1" type="ORF">BDD14_4254</name>
</gene>